<keyword evidence="6 7" id="KW-0472">Membrane</keyword>
<evidence type="ECO:0000256" key="7">
    <source>
        <dbReference type="RuleBase" id="RU363032"/>
    </source>
</evidence>
<dbReference type="PANTHER" id="PTHR43386">
    <property type="entry name" value="OLIGOPEPTIDE TRANSPORT SYSTEM PERMEASE PROTEIN APPC"/>
    <property type="match status" value="1"/>
</dbReference>
<keyword evidence="5 7" id="KW-1133">Transmembrane helix</keyword>
<dbReference type="InterPro" id="IPR000515">
    <property type="entry name" value="MetI-like"/>
</dbReference>
<keyword evidence="10" id="KW-1185">Reference proteome</keyword>
<sequence>MTRASSQDAETRASIAVERREQRRRLLLRMAGSPLFIAGGFGLALVVLASLVGPLLLQQDPLSVDASLRLRPPMAGHPFGTDTFGRDVLVRVLVGGRVSLVVGACTALLAGALGTIAGLYSAFYQWVDAIVMRIADGLMAFPAMLLAIALAAALGGSTRTLVIALSVVYAPRVARVVRSSALAVKQQTYVEALRSQGAGPLRLLWVNAFPNVAPALLIQATFVFADSLLVEAALSFIGLGVPAPQPSWGNMLLEGKAVIFDAWWLILFPGLAILVLILSVNLLGDGLRDVLDPQFSGGGRLARLWRRSR</sequence>
<dbReference type="InterPro" id="IPR050366">
    <property type="entry name" value="BP-dependent_transpt_permease"/>
</dbReference>
<feature type="transmembrane region" description="Helical" evidence="7">
    <location>
        <begin position="144"/>
        <end position="170"/>
    </location>
</feature>
<evidence type="ECO:0000256" key="6">
    <source>
        <dbReference type="ARBA" id="ARBA00023136"/>
    </source>
</evidence>
<keyword evidence="2 7" id="KW-0813">Transport</keyword>
<dbReference type="SUPFAM" id="SSF161098">
    <property type="entry name" value="MetI-like"/>
    <property type="match status" value="1"/>
</dbReference>
<evidence type="ECO:0000256" key="4">
    <source>
        <dbReference type="ARBA" id="ARBA00022692"/>
    </source>
</evidence>
<evidence type="ECO:0000313" key="9">
    <source>
        <dbReference type="EMBL" id="NIH57908.1"/>
    </source>
</evidence>
<evidence type="ECO:0000256" key="2">
    <source>
        <dbReference type="ARBA" id="ARBA00022448"/>
    </source>
</evidence>
<dbReference type="Proteomes" id="UP000749311">
    <property type="component" value="Unassembled WGS sequence"/>
</dbReference>
<proteinExistence type="inferred from homology"/>
<dbReference type="PANTHER" id="PTHR43386:SF25">
    <property type="entry name" value="PEPTIDE ABC TRANSPORTER PERMEASE PROTEIN"/>
    <property type="match status" value="1"/>
</dbReference>
<dbReference type="Pfam" id="PF00528">
    <property type="entry name" value="BPD_transp_1"/>
    <property type="match status" value="1"/>
</dbReference>
<comment type="caution">
    <text evidence="9">The sequence shown here is derived from an EMBL/GenBank/DDBJ whole genome shotgun (WGS) entry which is preliminary data.</text>
</comment>
<feature type="transmembrane region" description="Helical" evidence="7">
    <location>
        <begin position="262"/>
        <end position="283"/>
    </location>
</feature>
<keyword evidence="3" id="KW-1003">Cell membrane</keyword>
<dbReference type="InterPro" id="IPR035906">
    <property type="entry name" value="MetI-like_sf"/>
</dbReference>
<dbReference type="Gene3D" id="1.10.3720.10">
    <property type="entry name" value="MetI-like"/>
    <property type="match status" value="1"/>
</dbReference>
<comment type="subcellular location">
    <subcellularLocation>
        <location evidence="1 7">Cell membrane</location>
        <topology evidence="1 7">Multi-pass membrane protein</topology>
    </subcellularLocation>
</comment>
<protein>
    <submittedName>
        <fullName evidence="9">Peptide/nickel transport system permease protein</fullName>
    </submittedName>
</protein>
<evidence type="ECO:0000256" key="5">
    <source>
        <dbReference type="ARBA" id="ARBA00022989"/>
    </source>
</evidence>
<dbReference type="PROSITE" id="PS50928">
    <property type="entry name" value="ABC_TM1"/>
    <property type="match status" value="1"/>
</dbReference>
<accession>A0ABX0SKP9</accession>
<evidence type="ECO:0000259" key="8">
    <source>
        <dbReference type="PROSITE" id="PS50928"/>
    </source>
</evidence>
<organism evidence="9 10">
    <name type="scientific">Brooklawnia cerclae</name>
    <dbReference type="NCBI Taxonomy" id="349934"/>
    <lineage>
        <taxon>Bacteria</taxon>
        <taxon>Bacillati</taxon>
        <taxon>Actinomycetota</taxon>
        <taxon>Actinomycetes</taxon>
        <taxon>Propionibacteriales</taxon>
        <taxon>Propionibacteriaceae</taxon>
        <taxon>Brooklawnia</taxon>
    </lineage>
</organism>
<comment type="similarity">
    <text evidence="7">Belongs to the binding-protein-dependent transport system permease family.</text>
</comment>
<reference evidence="9 10" key="1">
    <citation type="submission" date="2020-02" db="EMBL/GenBank/DDBJ databases">
        <title>Sequencing the genomes of 1000 actinobacteria strains.</title>
        <authorList>
            <person name="Klenk H.-P."/>
        </authorList>
    </citation>
    <scope>NUCLEOTIDE SEQUENCE [LARGE SCALE GENOMIC DNA]</scope>
    <source>
        <strain evidence="9 10">DSM 19609</strain>
    </source>
</reference>
<evidence type="ECO:0000256" key="3">
    <source>
        <dbReference type="ARBA" id="ARBA00022475"/>
    </source>
</evidence>
<dbReference type="EMBL" id="JAAMOZ010000001">
    <property type="protein sequence ID" value="NIH57908.1"/>
    <property type="molecule type" value="Genomic_DNA"/>
</dbReference>
<feature type="transmembrane region" description="Helical" evidence="7">
    <location>
        <begin position="26"/>
        <end position="52"/>
    </location>
</feature>
<evidence type="ECO:0000313" key="10">
    <source>
        <dbReference type="Proteomes" id="UP000749311"/>
    </source>
</evidence>
<dbReference type="CDD" id="cd06261">
    <property type="entry name" value="TM_PBP2"/>
    <property type="match status" value="1"/>
</dbReference>
<evidence type="ECO:0000256" key="1">
    <source>
        <dbReference type="ARBA" id="ARBA00004651"/>
    </source>
</evidence>
<keyword evidence="4 7" id="KW-0812">Transmembrane</keyword>
<name>A0ABX0SKP9_9ACTN</name>
<feature type="domain" description="ABC transmembrane type-1" evidence="8">
    <location>
        <begin position="96"/>
        <end position="284"/>
    </location>
</feature>
<feature type="transmembrane region" description="Helical" evidence="7">
    <location>
        <begin position="98"/>
        <end position="123"/>
    </location>
</feature>
<dbReference type="RefSeq" id="WP_167168389.1">
    <property type="nucleotide sequence ID" value="NZ_BAAAOO010000007.1"/>
</dbReference>
<gene>
    <name evidence="9" type="ORF">FB473_002553</name>
</gene>